<proteinExistence type="inferred from homology"/>
<evidence type="ECO:0000313" key="6">
    <source>
        <dbReference type="EMBL" id="PRQ54326.1"/>
    </source>
</evidence>
<dbReference type="GO" id="GO:0016787">
    <property type="term" value="F:hydrolase activity"/>
    <property type="evidence" value="ECO:0007669"/>
    <property type="project" value="UniProtKB-KW"/>
</dbReference>
<dbReference type="Pfam" id="PF00561">
    <property type="entry name" value="Abhydrolase_1"/>
    <property type="match status" value="1"/>
</dbReference>
<evidence type="ECO:0000259" key="5">
    <source>
        <dbReference type="Pfam" id="PF00561"/>
    </source>
</evidence>
<dbReference type="GO" id="GO:0019432">
    <property type="term" value="P:triglyceride biosynthetic process"/>
    <property type="evidence" value="ECO:0007669"/>
    <property type="project" value="UniProtKB-ARBA"/>
</dbReference>
<dbReference type="Pfam" id="PF03982">
    <property type="entry name" value="DAGAT"/>
    <property type="match status" value="1"/>
</dbReference>
<dbReference type="OMA" id="NQQVHMP"/>
<dbReference type="Proteomes" id="UP000238479">
    <property type="component" value="Chromosome 2"/>
</dbReference>
<dbReference type="EMBL" id="PDCK01000040">
    <property type="protein sequence ID" value="PRQ54326.1"/>
    <property type="molecule type" value="Genomic_DNA"/>
</dbReference>
<reference evidence="6 7" key="1">
    <citation type="journal article" date="2018" name="Nat. Genet.">
        <title>The Rosa genome provides new insights in the design of modern roses.</title>
        <authorList>
            <person name="Bendahmane M."/>
        </authorList>
    </citation>
    <scope>NUCLEOTIDE SEQUENCE [LARGE SCALE GENOMIC DNA]</scope>
    <source>
        <strain evidence="7">cv. Old Blush</strain>
    </source>
</reference>
<accession>A0A2P6S6M1</accession>
<comment type="similarity">
    <text evidence="1">Belongs to the diacylglycerol acyltransferase family.</text>
</comment>
<evidence type="ECO:0000313" key="7">
    <source>
        <dbReference type="Proteomes" id="UP000238479"/>
    </source>
</evidence>
<dbReference type="PANTHER" id="PTHR22753:SF24">
    <property type="entry name" value="ESTERASE_LIPASE_THIOESTERASE FAMILY PROTEIN"/>
    <property type="match status" value="1"/>
</dbReference>
<keyword evidence="7" id="KW-1185">Reference proteome</keyword>
<dbReference type="GO" id="GO:0004144">
    <property type="term" value="F:diacylglycerol O-acyltransferase activity"/>
    <property type="evidence" value="ECO:0007669"/>
    <property type="project" value="UniProtKB-ARBA"/>
</dbReference>
<name>A0A2P6S6M1_ROSCH</name>
<dbReference type="InterPro" id="IPR000073">
    <property type="entry name" value="AB_hydrolase_1"/>
</dbReference>
<keyword evidence="2 6" id="KW-0808">Transferase</keyword>
<dbReference type="OrthoDB" id="44277at2759"/>
<dbReference type="STRING" id="74649.A0A2P6S6M1"/>
<evidence type="ECO:0000256" key="2">
    <source>
        <dbReference type="ARBA" id="ARBA00022679"/>
    </source>
</evidence>
<sequence length="714" mass="78899">MASNALSLLPSCCRSPSIFRHEPTSSSPLLSTRSKLARTTRLAISTDQTPVFTTSTATALSESDKTKTKTEEEHLALEDDVGDDQASEERASLNQFFEQAKGLLRSDDQYGQYGTGTPRWFSPLDCGSGTPSNHDSPLLLFLPGIDGTGLGLVRHHQKLGKIFEVSCLHIPPKDRTPFTDLVKLVGRTIRSEHDASPDRPIYLVGESLGACLALSVAALNPDIDLELILANPATSFSKSPLQAVLPLLQFMPDSPNLSLPHILSTITGAMVASLEKGVGGLPLPQTVGKLSRDIIEPSISNLSVLADILPRETLLWKLQMISTASTYANSRLHAVKAHTVIVSSGRDPLLPSQEEGQRLKSLLATCQVRTFEDCGHFLFLEDAFDLLTVIKNVGIYRRSKERDFVSDYIPPSPSEVKGIMEKNRLVNIIMSPVMLSTLADGKMVRGFAGIPTEGPVLYVGYHMLLGFEIVPLVTQLFEQKNVHLRGIAHPMMFLKTKNGSLPELTLYDDFRLMGAVPVSGKNFFKLLSTKSHVLLYPGGVREALHRKGEAYKLFWPERSEFVRMAARFGAKIVPFGAVGEDDIGDLLLDYEDQMKIPFLRKSIEDLTAEAAKVRSTVDGEIGNQAMHLPGIVPKFPGRFYYKFGKPIETAGRKQELRDKEKAHELYLEVKSEVEKSLAYLQKKRESDPYRNLAARLQYQAIHGFASEVPSFDLD</sequence>
<dbReference type="Gramene" id="PRQ54326">
    <property type="protein sequence ID" value="PRQ54326"/>
    <property type="gene ID" value="RchiOBHm_Chr2g0176241"/>
</dbReference>
<keyword evidence="6" id="KW-0378">Hydrolase</keyword>
<dbReference type="AlphaFoldDB" id="A0A2P6S6M1"/>
<keyword evidence="3 6" id="KW-0012">Acyltransferase</keyword>
<gene>
    <name evidence="6" type="ORF">RchiOBHm_Chr2g0176241</name>
</gene>
<evidence type="ECO:0000256" key="1">
    <source>
        <dbReference type="ARBA" id="ARBA00005420"/>
    </source>
</evidence>
<organism evidence="6 7">
    <name type="scientific">Rosa chinensis</name>
    <name type="common">China rose</name>
    <dbReference type="NCBI Taxonomy" id="74649"/>
    <lineage>
        <taxon>Eukaryota</taxon>
        <taxon>Viridiplantae</taxon>
        <taxon>Streptophyta</taxon>
        <taxon>Embryophyta</taxon>
        <taxon>Tracheophyta</taxon>
        <taxon>Spermatophyta</taxon>
        <taxon>Magnoliopsida</taxon>
        <taxon>eudicotyledons</taxon>
        <taxon>Gunneridae</taxon>
        <taxon>Pentapetalae</taxon>
        <taxon>rosids</taxon>
        <taxon>fabids</taxon>
        <taxon>Rosales</taxon>
        <taxon>Rosaceae</taxon>
        <taxon>Rosoideae</taxon>
        <taxon>Rosoideae incertae sedis</taxon>
        <taxon>Rosa</taxon>
    </lineage>
</organism>
<evidence type="ECO:0000256" key="4">
    <source>
        <dbReference type="SAM" id="MobiDB-lite"/>
    </source>
</evidence>
<evidence type="ECO:0000256" key="3">
    <source>
        <dbReference type="ARBA" id="ARBA00023315"/>
    </source>
</evidence>
<feature type="region of interest" description="Disordered" evidence="4">
    <location>
        <begin position="55"/>
        <end position="90"/>
    </location>
</feature>
<dbReference type="InterPro" id="IPR007130">
    <property type="entry name" value="DAGAT"/>
</dbReference>
<comment type="caution">
    <text evidence="6">The sequence shown here is derived from an EMBL/GenBank/DDBJ whole genome shotgun (WGS) entry which is preliminary data.</text>
</comment>
<dbReference type="GO" id="GO:0016020">
    <property type="term" value="C:membrane"/>
    <property type="evidence" value="ECO:0007669"/>
    <property type="project" value="TreeGrafter"/>
</dbReference>
<dbReference type="SUPFAM" id="SSF53474">
    <property type="entry name" value="alpha/beta-Hydrolases"/>
    <property type="match status" value="1"/>
</dbReference>
<dbReference type="CDD" id="cd07987">
    <property type="entry name" value="LPLAT_MGAT-like"/>
    <property type="match status" value="1"/>
</dbReference>
<protein>
    <submittedName>
        <fullName evidence="6">Putative diacylglycerol acyltransferase, alpha/Beta hydrolase</fullName>
    </submittedName>
</protein>
<dbReference type="Gene3D" id="3.40.50.1820">
    <property type="entry name" value="alpha/beta hydrolase"/>
    <property type="match status" value="1"/>
</dbReference>
<feature type="domain" description="AB hydrolase-1" evidence="5">
    <location>
        <begin position="181"/>
        <end position="382"/>
    </location>
</feature>
<dbReference type="InterPro" id="IPR029058">
    <property type="entry name" value="AB_hydrolase_fold"/>
</dbReference>
<dbReference type="PANTHER" id="PTHR22753">
    <property type="entry name" value="TRANSMEMBRANE PROTEIN 68"/>
    <property type="match status" value="1"/>
</dbReference>
<feature type="compositionally biased region" description="Basic and acidic residues" evidence="4">
    <location>
        <begin position="62"/>
        <end position="77"/>
    </location>
</feature>